<reference evidence="5 6" key="1">
    <citation type="submission" date="2018-03" db="EMBL/GenBank/DDBJ databases">
        <title>Genomic Encyclopedia of Archaeal and Bacterial Type Strains, Phase II (KMG-II): from individual species to whole genera.</title>
        <authorList>
            <person name="Goeker M."/>
        </authorList>
    </citation>
    <scope>NUCLEOTIDE SEQUENCE [LARGE SCALE GENOMIC DNA]</scope>
    <source>
        <strain evidence="5 6">DSM 25027</strain>
    </source>
</reference>
<dbReference type="InterPro" id="IPR018062">
    <property type="entry name" value="HTH_AraC-typ_CS"/>
</dbReference>
<dbReference type="InterPro" id="IPR037923">
    <property type="entry name" value="HTH-like"/>
</dbReference>
<dbReference type="InterPro" id="IPR018060">
    <property type="entry name" value="HTH_AraC"/>
</dbReference>
<dbReference type="PRINTS" id="PR00032">
    <property type="entry name" value="HTHARAC"/>
</dbReference>
<dbReference type="GO" id="GO:0043565">
    <property type="term" value="F:sequence-specific DNA binding"/>
    <property type="evidence" value="ECO:0007669"/>
    <property type="project" value="InterPro"/>
</dbReference>
<dbReference type="SMART" id="SM00342">
    <property type="entry name" value="HTH_ARAC"/>
    <property type="match status" value="1"/>
</dbReference>
<keyword evidence="6" id="KW-1185">Reference proteome</keyword>
<dbReference type="InterPro" id="IPR020449">
    <property type="entry name" value="Tscrpt_reg_AraC-type_HTH"/>
</dbReference>
<evidence type="ECO:0000256" key="2">
    <source>
        <dbReference type="ARBA" id="ARBA00023125"/>
    </source>
</evidence>
<protein>
    <submittedName>
        <fullName evidence="5">AraC-like DNA-binding protein</fullName>
    </submittedName>
</protein>
<keyword evidence="3" id="KW-0804">Transcription</keyword>
<dbReference type="InterPro" id="IPR009057">
    <property type="entry name" value="Homeodomain-like_sf"/>
</dbReference>
<dbReference type="EMBL" id="PVYX01000002">
    <property type="protein sequence ID" value="PRX55507.1"/>
    <property type="molecule type" value="Genomic_DNA"/>
</dbReference>
<evidence type="ECO:0000259" key="4">
    <source>
        <dbReference type="PROSITE" id="PS01124"/>
    </source>
</evidence>
<accession>A0A2T0MDE6</accession>
<organism evidence="5 6">
    <name type="scientific">Flagellimonas meridianipacifica</name>
    <dbReference type="NCBI Taxonomy" id="1080225"/>
    <lineage>
        <taxon>Bacteria</taxon>
        <taxon>Pseudomonadati</taxon>
        <taxon>Bacteroidota</taxon>
        <taxon>Flavobacteriia</taxon>
        <taxon>Flavobacteriales</taxon>
        <taxon>Flavobacteriaceae</taxon>
        <taxon>Flagellimonas</taxon>
    </lineage>
</organism>
<evidence type="ECO:0000256" key="1">
    <source>
        <dbReference type="ARBA" id="ARBA00023015"/>
    </source>
</evidence>
<evidence type="ECO:0000256" key="3">
    <source>
        <dbReference type="ARBA" id="ARBA00023163"/>
    </source>
</evidence>
<keyword evidence="1" id="KW-0805">Transcription regulation</keyword>
<dbReference type="AlphaFoldDB" id="A0A2T0MDE6"/>
<dbReference type="PANTHER" id="PTHR43280">
    <property type="entry name" value="ARAC-FAMILY TRANSCRIPTIONAL REGULATOR"/>
    <property type="match status" value="1"/>
</dbReference>
<dbReference type="SUPFAM" id="SSF51215">
    <property type="entry name" value="Regulatory protein AraC"/>
    <property type="match status" value="1"/>
</dbReference>
<evidence type="ECO:0000313" key="6">
    <source>
        <dbReference type="Proteomes" id="UP000237640"/>
    </source>
</evidence>
<dbReference type="PROSITE" id="PS01124">
    <property type="entry name" value="HTH_ARAC_FAMILY_2"/>
    <property type="match status" value="1"/>
</dbReference>
<comment type="caution">
    <text evidence="5">The sequence shown here is derived from an EMBL/GenBank/DDBJ whole genome shotgun (WGS) entry which is preliminary data.</text>
</comment>
<name>A0A2T0MDE6_9FLAO</name>
<dbReference type="RefSeq" id="WP_106147404.1">
    <property type="nucleotide sequence ID" value="NZ_PVYX01000002.1"/>
</dbReference>
<feature type="domain" description="HTH araC/xylS-type" evidence="4">
    <location>
        <begin position="164"/>
        <end position="265"/>
    </location>
</feature>
<proteinExistence type="predicted"/>
<sequence>MKIRKSGVYYGIKKTELKNFGFSISEYDYHLPETDWHYHENPYFMFVLGGNLKDLNKKGTRLCPQGSFLFLNWQEIHKNTKESSHAKGFHIELDKRWFKEKQLERGLWEGSKLITNPNLHHTLAKIYYEFMIDDVFSSVSMETLVLQLCDGLWKDYHRSHKMEPAWLNTLEDLIYNDEDILSLENLSAKLGIHPVHLSRSFPKYHDITLGEYIRRHKVKKSIPLLMNSKFSLTQIAYSSGFSDQSHYTRTFKKYFNATPIAFRQAFK</sequence>
<keyword evidence="2 5" id="KW-0238">DNA-binding</keyword>
<evidence type="ECO:0000313" key="5">
    <source>
        <dbReference type="EMBL" id="PRX55507.1"/>
    </source>
</evidence>
<gene>
    <name evidence="5" type="ORF">CLV81_3920</name>
</gene>
<dbReference type="Gene3D" id="1.10.10.60">
    <property type="entry name" value="Homeodomain-like"/>
    <property type="match status" value="2"/>
</dbReference>
<dbReference type="Proteomes" id="UP000237640">
    <property type="component" value="Unassembled WGS sequence"/>
</dbReference>
<dbReference type="PROSITE" id="PS00041">
    <property type="entry name" value="HTH_ARAC_FAMILY_1"/>
    <property type="match status" value="1"/>
</dbReference>
<dbReference type="PANTHER" id="PTHR43280:SF2">
    <property type="entry name" value="HTH-TYPE TRANSCRIPTIONAL REGULATOR EXSA"/>
    <property type="match status" value="1"/>
</dbReference>
<dbReference type="SUPFAM" id="SSF46689">
    <property type="entry name" value="Homeodomain-like"/>
    <property type="match status" value="1"/>
</dbReference>
<dbReference type="Pfam" id="PF12833">
    <property type="entry name" value="HTH_18"/>
    <property type="match status" value="1"/>
</dbReference>
<dbReference type="OrthoDB" id="511992at2"/>
<dbReference type="GO" id="GO:0003700">
    <property type="term" value="F:DNA-binding transcription factor activity"/>
    <property type="evidence" value="ECO:0007669"/>
    <property type="project" value="InterPro"/>
</dbReference>